<organism evidence="11 12">
    <name type="scientific">Giesbergeria anulus</name>
    <dbReference type="NCBI Taxonomy" id="180197"/>
    <lineage>
        <taxon>Bacteria</taxon>
        <taxon>Pseudomonadati</taxon>
        <taxon>Pseudomonadota</taxon>
        <taxon>Betaproteobacteria</taxon>
        <taxon>Burkholderiales</taxon>
        <taxon>Comamonadaceae</taxon>
        <taxon>Giesbergeria</taxon>
    </lineage>
</organism>
<dbReference type="Pfam" id="PF02518">
    <property type="entry name" value="HATPase_c"/>
    <property type="match status" value="1"/>
</dbReference>
<dbReference type="STRING" id="180197.SAMN02982919_02511"/>
<evidence type="ECO:0000256" key="9">
    <source>
        <dbReference type="SAM" id="Phobius"/>
    </source>
</evidence>
<evidence type="ECO:0000256" key="1">
    <source>
        <dbReference type="ARBA" id="ARBA00000085"/>
    </source>
</evidence>
<feature type="domain" description="Histidine kinase" evidence="10">
    <location>
        <begin position="252"/>
        <end position="466"/>
    </location>
</feature>
<feature type="transmembrane region" description="Helical" evidence="9">
    <location>
        <begin position="33"/>
        <end position="54"/>
    </location>
</feature>
<evidence type="ECO:0000256" key="2">
    <source>
        <dbReference type="ARBA" id="ARBA00012438"/>
    </source>
</evidence>
<proteinExistence type="predicted"/>
<protein>
    <recommendedName>
        <fullName evidence="2">histidine kinase</fullName>
        <ecNumber evidence="2">2.7.13.3</ecNumber>
    </recommendedName>
</protein>
<dbReference type="Gene3D" id="3.30.565.10">
    <property type="entry name" value="Histidine kinase-like ATPase, C-terminal domain"/>
    <property type="match status" value="1"/>
</dbReference>
<feature type="transmembrane region" description="Helical" evidence="9">
    <location>
        <begin position="189"/>
        <end position="210"/>
    </location>
</feature>
<evidence type="ECO:0000256" key="3">
    <source>
        <dbReference type="ARBA" id="ARBA00022553"/>
    </source>
</evidence>
<dbReference type="CDD" id="cd00082">
    <property type="entry name" value="HisKA"/>
    <property type="match status" value="1"/>
</dbReference>
<dbReference type="OrthoDB" id="9772100at2"/>
<keyword evidence="7" id="KW-0067">ATP-binding</keyword>
<accession>A0A1H9PRT4</accession>
<evidence type="ECO:0000259" key="10">
    <source>
        <dbReference type="PROSITE" id="PS50109"/>
    </source>
</evidence>
<dbReference type="PRINTS" id="PR00344">
    <property type="entry name" value="BCTRLSENSOR"/>
</dbReference>
<dbReference type="Gene3D" id="1.10.287.130">
    <property type="match status" value="1"/>
</dbReference>
<evidence type="ECO:0000313" key="11">
    <source>
        <dbReference type="EMBL" id="SER50934.1"/>
    </source>
</evidence>
<dbReference type="InterPro" id="IPR003661">
    <property type="entry name" value="HisK_dim/P_dom"/>
</dbReference>
<name>A0A1H9PRT4_9BURK</name>
<dbReference type="SUPFAM" id="SSF55874">
    <property type="entry name" value="ATPase domain of HSP90 chaperone/DNA topoisomerase II/histidine kinase"/>
    <property type="match status" value="1"/>
</dbReference>
<dbReference type="GO" id="GO:0005524">
    <property type="term" value="F:ATP binding"/>
    <property type="evidence" value="ECO:0007669"/>
    <property type="project" value="UniProtKB-KW"/>
</dbReference>
<keyword evidence="9" id="KW-0472">Membrane</keyword>
<dbReference type="InterPro" id="IPR005467">
    <property type="entry name" value="His_kinase_dom"/>
</dbReference>
<evidence type="ECO:0000256" key="5">
    <source>
        <dbReference type="ARBA" id="ARBA00022741"/>
    </source>
</evidence>
<dbReference type="AlphaFoldDB" id="A0A1H9PRT4"/>
<dbReference type="RefSeq" id="WP_091458168.1">
    <property type="nucleotide sequence ID" value="NZ_FOGD01000009.1"/>
</dbReference>
<dbReference type="PANTHER" id="PTHR43065:SF46">
    <property type="entry name" value="C4-DICARBOXYLATE TRANSPORT SENSOR PROTEIN DCTB"/>
    <property type="match status" value="1"/>
</dbReference>
<keyword evidence="3" id="KW-0597">Phosphoprotein</keyword>
<keyword evidence="8" id="KW-0902">Two-component regulatory system</keyword>
<keyword evidence="9" id="KW-0812">Transmembrane</keyword>
<feature type="transmembrane region" description="Helical" evidence="9">
    <location>
        <begin position="6"/>
        <end position="26"/>
    </location>
</feature>
<keyword evidence="12" id="KW-1185">Reference proteome</keyword>
<evidence type="ECO:0000256" key="8">
    <source>
        <dbReference type="ARBA" id="ARBA00023012"/>
    </source>
</evidence>
<dbReference type="EC" id="2.7.13.3" evidence="2"/>
<dbReference type="GO" id="GO:0000155">
    <property type="term" value="F:phosphorelay sensor kinase activity"/>
    <property type="evidence" value="ECO:0007669"/>
    <property type="project" value="InterPro"/>
</dbReference>
<dbReference type="SUPFAM" id="SSF47384">
    <property type="entry name" value="Homodimeric domain of signal transducing histidine kinase"/>
    <property type="match status" value="1"/>
</dbReference>
<dbReference type="InterPro" id="IPR004358">
    <property type="entry name" value="Sig_transdc_His_kin-like_C"/>
</dbReference>
<dbReference type="InterPro" id="IPR036890">
    <property type="entry name" value="HATPase_C_sf"/>
</dbReference>
<dbReference type="EMBL" id="FOGD01000009">
    <property type="protein sequence ID" value="SER50934.1"/>
    <property type="molecule type" value="Genomic_DNA"/>
</dbReference>
<keyword evidence="6 11" id="KW-0418">Kinase</keyword>
<sequence>MFNLPTAYLIVGLMYLVMPTVAWVVLSGLRSRAALLWCGGSALFGMGVVLLGLRAHIAEWAAYPLANGLMLLANLVRVQALHHELPQQPWPTQWLAGLGIAFVLGYEYLRLGLDNEMLRFLWTSSTLAASFFYISWLCGRIGQREHSHSAYWVAGAYLVVGSTVVLRSVTVGTGFSQPNALFGGWDSLLNVSSSLISSVVGSMGFIGIFLERARHSDMTAVAERAKQEENIRLSAQIAQLDRQRCLGQMSASLGHELNQPLTAILLNAQMAQHGLAHQRLDTPQLQELLRDIETHTQRAGQIIEHIRSFIRPVPVQNKPIELGPLVHDVKQLLACEARNAEVVFTFALPAAPVWVQGDGLQLSQIVLNVYRNAIQAMRDAPQPRQIMVTLAQQTNWVLLRICDTGPGFGPEALAQVCQPFFTTKADGLGLGLSISRAIAQRHGGTLEVYNHLQGGAQVELKLQAQN</sequence>
<keyword evidence="9" id="KW-1133">Transmembrane helix</keyword>
<keyword evidence="4" id="KW-0808">Transferase</keyword>
<evidence type="ECO:0000256" key="6">
    <source>
        <dbReference type="ARBA" id="ARBA00022777"/>
    </source>
</evidence>
<dbReference type="SMART" id="SM00388">
    <property type="entry name" value="HisKA"/>
    <property type="match status" value="1"/>
</dbReference>
<gene>
    <name evidence="11" type="ORF">SAMN02982919_02511</name>
</gene>
<dbReference type="InterPro" id="IPR036097">
    <property type="entry name" value="HisK_dim/P_sf"/>
</dbReference>
<evidence type="ECO:0000313" key="12">
    <source>
        <dbReference type="Proteomes" id="UP000199766"/>
    </source>
</evidence>
<dbReference type="SMART" id="SM00387">
    <property type="entry name" value="HATPase_c"/>
    <property type="match status" value="1"/>
</dbReference>
<dbReference type="InterPro" id="IPR003594">
    <property type="entry name" value="HATPase_dom"/>
</dbReference>
<dbReference type="Pfam" id="PF00512">
    <property type="entry name" value="HisKA"/>
    <property type="match status" value="1"/>
</dbReference>
<dbReference type="PANTHER" id="PTHR43065">
    <property type="entry name" value="SENSOR HISTIDINE KINASE"/>
    <property type="match status" value="1"/>
</dbReference>
<dbReference type="PROSITE" id="PS50109">
    <property type="entry name" value="HIS_KIN"/>
    <property type="match status" value="1"/>
</dbReference>
<feature type="transmembrane region" description="Helical" evidence="9">
    <location>
        <begin position="120"/>
        <end position="138"/>
    </location>
</feature>
<reference evidence="11 12" key="1">
    <citation type="submission" date="2016-10" db="EMBL/GenBank/DDBJ databases">
        <authorList>
            <person name="de Groot N.N."/>
        </authorList>
    </citation>
    <scope>NUCLEOTIDE SEQUENCE [LARGE SCALE GENOMIC DNA]</scope>
    <source>
        <strain evidence="11 12">ATCC 35958</strain>
    </source>
</reference>
<keyword evidence="5" id="KW-0547">Nucleotide-binding</keyword>
<feature type="transmembrane region" description="Helical" evidence="9">
    <location>
        <begin position="150"/>
        <end position="169"/>
    </location>
</feature>
<evidence type="ECO:0000256" key="7">
    <source>
        <dbReference type="ARBA" id="ARBA00022840"/>
    </source>
</evidence>
<dbReference type="Proteomes" id="UP000199766">
    <property type="component" value="Unassembled WGS sequence"/>
</dbReference>
<evidence type="ECO:0000256" key="4">
    <source>
        <dbReference type="ARBA" id="ARBA00022679"/>
    </source>
</evidence>
<comment type="catalytic activity">
    <reaction evidence="1">
        <text>ATP + protein L-histidine = ADP + protein N-phospho-L-histidine.</text>
        <dbReference type="EC" id="2.7.13.3"/>
    </reaction>
</comment>